<accession>A0A927B6F3</accession>
<dbReference type="AlphaFoldDB" id="A0A927B6F3"/>
<dbReference type="InterPro" id="IPR025665">
    <property type="entry name" value="Beta-barrel_OMP_2"/>
</dbReference>
<keyword evidence="4" id="KW-1185">Reference proteome</keyword>
<feature type="chain" id="PRO_5037312819" evidence="1">
    <location>
        <begin position="23"/>
        <end position="239"/>
    </location>
</feature>
<comment type="caution">
    <text evidence="3">The sequence shown here is derived from an EMBL/GenBank/DDBJ whole genome shotgun (WGS) entry which is preliminary data.</text>
</comment>
<evidence type="ECO:0000259" key="2">
    <source>
        <dbReference type="Pfam" id="PF13568"/>
    </source>
</evidence>
<evidence type="ECO:0000313" key="3">
    <source>
        <dbReference type="EMBL" id="MBD2756574.1"/>
    </source>
</evidence>
<dbReference type="EMBL" id="JACXAA010000013">
    <property type="protein sequence ID" value="MBD2756574.1"/>
    <property type="molecule type" value="Genomic_DNA"/>
</dbReference>
<dbReference type="Pfam" id="PF13568">
    <property type="entry name" value="OMP_b-brl_2"/>
    <property type="match status" value="1"/>
</dbReference>
<protein>
    <submittedName>
        <fullName evidence="3">PorT family protein</fullName>
    </submittedName>
</protein>
<dbReference type="Proteomes" id="UP000653797">
    <property type="component" value="Unassembled WGS sequence"/>
</dbReference>
<evidence type="ECO:0000313" key="4">
    <source>
        <dbReference type="Proteomes" id="UP000653797"/>
    </source>
</evidence>
<evidence type="ECO:0000256" key="1">
    <source>
        <dbReference type="SAM" id="SignalP"/>
    </source>
</evidence>
<name>A0A927B6F3_9BACT</name>
<feature type="signal peptide" evidence="1">
    <location>
        <begin position="1"/>
        <end position="22"/>
    </location>
</feature>
<proteinExistence type="predicted"/>
<keyword evidence="1" id="KW-0732">Signal</keyword>
<feature type="domain" description="Outer membrane protein beta-barrel" evidence="2">
    <location>
        <begin position="21"/>
        <end position="209"/>
    </location>
</feature>
<sequence length="239" mass="26998">MKNYSILSCFLALSLSVFSAFAQLSVGVQGGYVKNYLNTSTGYLVSTQYAPATGFSIGIPIRYSVNKWLAFQVEPQLIQKNYRLNRTGSLDGLYQTTTNQYLQLPIMGHFSFGGARLKGFMNLGGYAGYWATSTNQGALFAFSPQLEDETDESDALPDYLLQKFNESYTFDGRKDRRLEIGLLAGTGIGYQAGRYNFFVEGRYYYALSDQQKNYMINQIPRYNQTYALQVGCLYQLTLR</sequence>
<organism evidence="3 4">
    <name type="scientific">Spirosoma validum</name>
    <dbReference type="NCBI Taxonomy" id="2771355"/>
    <lineage>
        <taxon>Bacteria</taxon>
        <taxon>Pseudomonadati</taxon>
        <taxon>Bacteroidota</taxon>
        <taxon>Cytophagia</taxon>
        <taxon>Cytophagales</taxon>
        <taxon>Cytophagaceae</taxon>
        <taxon>Spirosoma</taxon>
    </lineage>
</organism>
<dbReference type="RefSeq" id="WP_191042194.1">
    <property type="nucleotide sequence ID" value="NZ_JACXAA010000013.1"/>
</dbReference>
<gene>
    <name evidence="3" type="ORF">IC230_27050</name>
</gene>
<reference evidence="3" key="1">
    <citation type="submission" date="2020-09" db="EMBL/GenBank/DDBJ databases">
        <authorList>
            <person name="Kim M.K."/>
        </authorList>
    </citation>
    <scope>NUCLEOTIDE SEQUENCE</scope>
    <source>
        <strain evidence="3">BT704</strain>
    </source>
</reference>